<organism evidence="1">
    <name type="scientific">Arundo donax</name>
    <name type="common">Giant reed</name>
    <name type="synonym">Donax arundinaceus</name>
    <dbReference type="NCBI Taxonomy" id="35708"/>
    <lineage>
        <taxon>Eukaryota</taxon>
        <taxon>Viridiplantae</taxon>
        <taxon>Streptophyta</taxon>
        <taxon>Embryophyta</taxon>
        <taxon>Tracheophyta</taxon>
        <taxon>Spermatophyta</taxon>
        <taxon>Magnoliopsida</taxon>
        <taxon>Liliopsida</taxon>
        <taxon>Poales</taxon>
        <taxon>Poaceae</taxon>
        <taxon>PACMAD clade</taxon>
        <taxon>Arundinoideae</taxon>
        <taxon>Arundineae</taxon>
        <taxon>Arundo</taxon>
    </lineage>
</organism>
<evidence type="ECO:0000313" key="1">
    <source>
        <dbReference type="EMBL" id="JAD29016.1"/>
    </source>
</evidence>
<sequence>MRVKRYWFQREKRETQVTQSNKFNASHLINLST</sequence>
<proteinExistence type="predicted"/>
<dbReference type="EMBL" id="GBRH01268879">
    <property type="protein sequence ID" value="JAD29016.1"/>
    <property type="molecule type" value="Transcribed_RNA"/>
</dbReference>
<reference evidence="1" key="2">
    <citation type="journal article" date="2015" name="Data Brief">
        <title>Shoot transcriptome of the giant reed, Arundo donax.</title>
        <authorList>
            <person name="Barrero R.A."/>
            <person name="Guerrero F.D."/>
            <person name="Moolhuijzen P."/>
            <person name="Goolsby J.A."/>
            <person name="Tidwell J."/>
            <person name="Bellgard S.E."/>
            <person name="Bellgard M.I."/>
        </authorList>
    </citation>
    <scope>NUCLEOTIDE SEQUENCE</scope>
    <source>
        <tissue evidence="1">Shoot tissue taken approximately 20 cm above the soil surface</tissue>
    </source>
</reference>
<name>A0A0A8YRG4_ARUDO</name>
<reference evidence="1" key="1">
    <citation type="submission" date="2014-09" db="EMBL/GenBank/DDBJ databases">
        <authorList>
            <person name="Magalhaes I.L.F."/>
            <person name="Oliveira U."/>
            <person name="Santos F.R."/>
            <person name="Vidigal T.H.D.A."/>
            <person name="Brescovit A.D."/>
            <person name="Santos A.J."/>
        </authorList>
    </citation>
    <scope>NUCLEOTIDE SEQUENCE</scope>
    <source>
        <tissue evidence="1">Shoot tissue taken approximately 20 cm above the soil surface</tissue>
    </source>
</reference>
<dbReference type="AlphaFoldDB" id="A0A0A8YRG4"/>
<protein>
    <submittedName>
        <fullName evidence="1">Uncharacterized protein</fullName>
    </submittedName>
</protein>
<accession>A0A0A8YRG4</accession>